<dbReference type="Pfam" id="PF21597">
    <property type="entry name" value="TetR_C_43"/>
    <property type="match status" value="1"/>
</dbReference>
<keyword evidence="2 4" id="KW-0238">DNA-binding</keyword>
<evidence type="ECO:0000256" key="3">
    <source>
        <dbReference type="ARBA" id="ARBA00023163"/>
    </source>
</evidence>
<keyword evidence="1" id="KW-0805">Transcription regulation</keyword>
<dbReference type="Pfam" id="PF00440">
    <property type="entry name" value="TetR_N"/>
    <property type="match status" value="1"/>
</dbReference>
<dbReference type="PRINTS" id="PR00455">
    <property type="entry name" value="HTHTETR"/>
</dbReference>
<dbReference type="InterPro" id="IPR050109">
    <property type="entry name" value="HTH-type_TetR-like_transc_reg"/>
</dbReference>
<dbReference type="RefSeq" id="WP_102723248.1">
    <property type="nucleotide sequence ID" value="NZ_PNHG01000001.1"/>
</dbReference>
<dbReference type="EMBL" id="PNHG01000001">
    <property type="protein sequence ID" value="PMC65525.1"/>
    <property type="molecule type" value="Genomic_DNA"/>
</dbReference>
<dbReference type="PROSITE" id="PS50977">
    <property type="entry name" value="HTH_TETR_2"/>
    <property type="match status" value="1"/>
</dbReference>
<dbReference type="GO" id="GO:0000976">
    <property type="term" value="F:transcription cis-regulatory region binding"/>
    <property type="evidence" value="ECO:0007669"/>
    <property type="project" value="TreeGrafter"/>
</dbReference>
<evidence type="ECO:0000313" key="7">
    <source>
        <dbReference type="Proteomes" id="UP000235836"/>
    </source>
</evidence>
<keyword evidence="3" id="KW-0804">Transcription</keyword>
<evidence type="ECO:0000259" key="5">
    <source>
        <dbReference type="PROSITE" id="PS50977"/>
    </source>
</evidence>
<evidence type="ECO:0000256" key="2">
    <source>
        <dbReference type="ARBA" id="ARBA00023125"/>
    </source>
</evidence>
<dbReference type="InterPro" id="IPR009057">
    <property type="entry name" value="Homeodomain-like_sf"/>
</dbReference>
<evidence type="ECO:0000313" key="6">
    <source>
        <dbReference type="EMBL" id="PMC65525.1"/>
    </source>
</evidence>
<name>A0A2N6T880_9CORY</name>
<dbReference type="AlphaFoldDB" id="A0A2N6T880"/>
<feature type="DNA-binding region" description="H-T-H motif" evidence="4">
    <location>
        <begin position="28"/>
        <end position="47"/>
    </location>
</feature>
<dbReference type="Proteomes" id="UP000235836">
    <property type="component" value="Unassembled WGS sequence"/>
</dbReference>
<evidence type="ECO:0000256" key="1">
    <source>
        <dbReference type="ARBA" id="ARBA00023015"/>
    </source>
</evidence>
<feature type="domain" description="HTH tetR-type" evidence="5">
    <location>
        <begin position="6"/>
        <end position="65"/>
    </location>
</feature>
<dbReference type="Gene3D" id="1.10.357.10">
    <property type="entry name" value="Tetracycline Repressor, domain 2"/>
    <property type="match status" value="1"/>
</dbReference>
<gene>
    <name evidence="6" type="ORF">CJ203_01285</name>
</gene>
<comment type="caution">
    <text evidence="6">The sequence shown here is derived from an EMBL/GenBank/DDBJ whole genome shotgun (WGS) entry which is preliminary data.</text>
</comment>
<organism evidence="6 7">
    <name type="scientific">Corynebacterium tuscaniense</name>
    <dbReference type="NCBI Taxonomy" id="302449"/>
    <lineage>
        <taxon>Bacteria</taxon>
        <taxon>Bacillati</taxon>
        <taxon>Actinomycetota</taxon>
        <taxon>Actinomycetes</taxon>
        <taxon>Mycobacteriales</taxon>
        <taxon>Corynebacteriaceae</taxon>
        <taxon>Corynebacterium</taxon>
    </lineage>
</organism>
<dbReference type="SUPFAM" id="SSF46689">
    <property type="entry name" value="Homeodomain-like"/>
    <property type="match status" value="1"/>
</dbReference>
<dbReference type="SUPFAM" id="SSF48498">
    <property type="entry name" value="Tetracyclin repressor-like, C-terminal domain"/>
    <property type="match status" value="1"/>
</dbReference>
<dbReference type="InterPro" id="IPR049445">
    <property type="entry name" value="TetR_SbtR-like_C"/>
</dbReference>
<dbReference type="PANTHER" id="PTHR30055">
    <property type="entry name" value="HTH-TYPE TRANSCRIPTIONAL REGULATOR RUTR"/>
    <property type="match status" value="1"/>
</dbReference>
<accession>A0A2N6T880</accession>
<evidence type="ECO:0000256" key="4">
    <source>
        <dbReference type="PROSITE-ProRule" id="PRU00335"/>
    </source>
</evidence>
<dbReference type="PANTHER" id="PTHR30055:SF234">
    <property type="entry name" value="HTH-TYPE TRANSCRIPTIONAL REGULATOR BETI"/>
    <property type="match status" value="1"/>
</dbReference>
<dbReference type="InterPro" id="IPR036271">
    <property type="entry name" value="Tet_transcr_reg_TetR-rel_C_sf"/>
</dbReference>
<proteinExistence type="predicted"/>
<reference evidence="6 7" key="1">
    <citation type="submission" date="2017-09" db="EMBL/GenBank/DDBJ databases">
        <title>Bacterial strain isolated from the female urinary microbiota.</title>
        <authorList>
            <person name="Thomas-White K."/>
            <person name="Kumar N."/>
            <person name="Forster S."/>
            <person name="Putonti C."/>
            <person name="Lawley T."/>
            <person name="Wolfe A.J."/>
        </authorList>
    </citation>
    <scope>NUCLEOTIDE SEQUENCE [LARGE SCALE GENOMIC DNA]</scope>
    <source>
        <strain evidence="6 7">UMB0792</strain>
    </source>
</reference>
<dbReference type="InterPro" id="IPR001647">
    <property type="entry name" value="HTH_TetR"/>
</dbReference>
<keyword evidence="7" id="KW-1185">Reference proteome</keyword>
<protein>
    <submittedName>
        <fullName evidence="6">TetR/AcrR family transcriptional regulator</fullName>
    </submittedName>
</protein>
<sequence>MRQDAADNREAIVTAARTLLVEHGANVSMHAIAKEAGVGVATVSRHFPDRITLFDAIGANAVHDIDVVINQHLPLFETNPEKAWSGAVHAIAGLKLALLGLTLFTEMDHNPDFQHIVKKRSEEIRAAYAPLITRAKEAGLCPADIEPLEFHIALAIASRPLPNSSIINATAPRIQQELIDIFLDGLKARAT</sequence>
<dbReference type="GO" id="GO:0003700">
    <property type="term" value="F:DNA-binding transcription factor activity"/>
    <property type="evidence" value="ECO:0007669"/>
    <property type="project" value="TreeGrafter"/>
</dbReference>